<dbReference type="AlphaFoldDB" id="A0A835XTY9"/>
<keyword evidence="2" id="KW-1185">Reference proteome</keyword>
<reference evidence="1" key="1">
    <citation type="journal article" date="2020" name="bioRxiv">
        <title>Comparative genomics of Chlamydomonas.</title>
        <authorList>
            <person name="Craig R.J."/>
            <person name="Hasan A.R."/>
            <person name="Ness R.W."/>
            <person name="Keightley P.D."/>
        </authorList>
    </citation>
    <scope>NUCLEOTIDE SEQUENCE</scope>
    <source>
        <strain evidence="1">CCAP 11/70</strain>
    </source>
</reference>
<dbReference type="EMBL" id="JAEHOE010000064">
    <property type="protein sequence ID" value="KAG2490203.1"/>
    <property type="molecule type" value="Genomic_DNA"/>
</dbReference>
<comment type="caution">
    <text evidence="1">The sequence shown here is derived from an EMBL/GenBank/DDBJ whole genome shotgun (WGS) entry which is preliminary data.</text>
</comment>
<proteinExistence type="predicted"/>
<sequence>MQAYAGLLTARIASHGLAACSRAGAALVGRTEWRAASSSAAPAAEDSSALPKLTPEQRQQLPRLLQLLRQPAQEAQQLAVLTHLSVSYRDLSMALTSLNARDKGFEEPLADDIMEPMEQPRPDSANYARRGTYLPMRDVDEFDQNRTIDGKDAPEEPELSTQYMDKVSAWAAMQPSHVEVSHVLSTGVNLFPPTEAAYPTYVDFDAAMRLLDHHRSRKRMRLSRRLLRRQDKYQLKTWEHHPGEA</sequence>
<organism evidence="1 2">
    <name type="scientific">Edaphochlamys debaryana</name>
    <dbReference type="NCBI Taxonomy" id="47281"/>
    <lineage>
        <taxon>Eukaryota</taxon>
        <taxon>Viridiplantae</taxon>
        <taxon>Chlorophyta</taxon>
        <taxon>core chlorophytes</taxon>
        <taxon>Chlorophyceae</taxon>
        <taxon>CS clade</taxon>
        <taxon>Chlamydomonadales</taxon>
        <taxon>Chlamydomonadales incertae sedis</taxon>
        <taxon>Edaphochlamys</taxon>
    </lineage>
</organism>
<protein>
    <submittedName>
        <fullName evidence="1">Uncharacterized protein</fullName>
    </submittedName>
</protein>
<evidence type="ECO:0000313" key="1">
    <source>
        <dbReference type="EMBL" id="KAG2490203.1"/>
    </source>
</evidence>
<accession>A0A835XTY9</accession>
<dbReference type="Proteomes" id="UP000612055">
    <property type="component" value="Unassembled WGS sequence"/>
</dbReference>
<name>A0A835XTY9_9CHLO</name>
<gene>
    <name evidence="1" type="ORF">HYH03_011330</name>
</gene>
<evidence type="ECO:0000313" key="2">
    <source>
        <dbReference type="Proteomes" id="UP000612055"/>
    </source>
</evidence>
<dbReference type="OrthoDB" id="538904at2759"/>